<evidence type="ECO:0000259" key="1">
    <source>
        <dbReference type="Pfam" id="PF00583"/>
    </source>
</evidence>
<dbReference type="Pfam" id="PF00583">
    <property type="entry name" value="Acetyltransf_1"/>
    <property type="match status" value="1"/>
</dbReference>
<accession>A0A8H4KRI9</accession>
<feature type="domain" description="N-acetyltransferase" evidence="1">
    <location>
        <begin position="110"/>
        <end position="203"/>
    </location>
</feature>
<evidence type="ECO:0000313" key="2">
    <source>
        <dbReference type="EMBL" id="KAF4453958.1"/>
    </source>
</evidence>
<dbReference type="SUPFAM" id="SSF55729">
    <property type="entry name" value="Acyl-CoA N-acyltransferases (Nat)"/>
    <property type="match status" value="1"/>
</dbReference>
<sequence>MARKFSIRDAAASFNDAQFMIDAMDSAIPYLVAAGNSGQWGDKPLSDRKDFVQKMHHAVTKSDKFRKTGKGDPVRVFIAEIEDDQASSESLANDGLARRVDESGKTFLSVGFVLVIDEQFVGYLKEEENLKYQVGPAMEKGNFVFLQYLSTDHRVGDKRRGAGTALLQKVNDYTAERGWNTIWLDCWDGGNGQLVQYYVDHGFQIVGSFANQHEGDKIPWTGKLFRIDLA</sequence>
<reference evidence="2" key="1">
    <citation type="submission" date="2020-01" db="EMBL/GenBank/DDBJ databases">
        <title>Identification and distribution of gene clusters putatively required for synthesis of sphingolipid metabolism inhibitors in phylogenetically diverse species of the filamentous fungus Fusarium.</title>
        <authorList>
            <person name="Kim H.-S."/>
            <person name="Busman M."/>
            <person name="Brown D.W."/>
            <person name="Divon H."/>
            <person name="Uhlig S."/>
            <person name="Proctor R.H."/>
        </authorList>
    </citation>
    <scope>NUCLEOTIDE SEQUENCE</scope>
    <source>
        <strain evidence="2">NRRL 53441</strain>
    </source>
</reference>
<comment type="caution">
    <text evidence="2">The sequence shown here is derived from an EMBL/GenBank/DDBJ whole genome shotgun (WGS) entry which is preliminary data.</text>
</comment>
<evidence type="ECO:0000313" key="3">
    <source>
        <dbReference type="Proteomes" id="UP000605986"/>
    </source>
</evidence>
<proteinExistence type="predicted"/>
<keyword evidence="3" id="KW-1185">Reference proteome</keyword>
<dbReference type="InterPro" id="IPR000182">
    <property type="entry name" value="GNAT_dom"/>
</dbReference>
<dbReference type="AlphaFoldDB" id="A0A8H4KRI9"/>
<dbReference type="CDD" id="cd04301">
    <property type="entry name" value="NAT_SF"/>
    <property type="match status" value="1"/>
</dbReference>
<dbReference type="OrthoDB" id="2821191at2759"/>
<organism evidence="2 3">
    <name type="scientific">Fusarium austroafricanum</name>
    <dbReference type="NCBI Taxonomy" id="2364996"/>
    <lineage>
        <taxon>Eukaryota</taxon>
        <taxon>Fungi</taxon>
        <taxon>Dikarya</taxon>
        <taxon>Ascomycota</taxon>
        <taxon>Pezizomycotina</taxon>
        <taxon>Sordariomycetes</taxon>
        <taxon>Hypocreomycetidae</taxon>
        <taxon>Hypocreales</taxon>
        <taxon>Nectriaceae</taxon>
        <taxon>Fusarium</taxon>
        <taxon>Fusarium concolor species complex</taxon>
    </lineage>
</organism>
<name>A0A8H4KRI9_9HYPO</name>
<dbReference type="EMBL" id="JAADJG010000139">
    <property type="protein sequence ID" value="KAF4453958.1"/>
    <property type="molecule type" value="Genomic_DNA"/>
</dbReference>
<dbReference type="GO" id="GO:0016747">
    <property type="term" value="F:acyltransferase activity, transferring groups other than amino-acyl groups"/>
    <property type="evidence" value="ECO:0007669"/>
    <property type="project" value="InterPro"/>
</dbReference>
<gene>
    <name evidence="2" type="ORF">F53441_3483</name>
</gene>
<dbReference type="Proteomes" id="UP000605986">
    <property type="component" value="Unassembled WGS sequence"/>
</dbReference>
<protein>
    <recommendedName>
        <fullName evidence="1">N-acetyltransferase domain-containing protein</fullName>
    </recommendedName>
</protein>
<dbReference type="Gene3D" id="3.40.630.30">
    <property type="match status" value="1"/>
</dbReference>
<dbReference type="InterPro" id="IPR016181">
    <property type="entry name" value="Acyl_CoA_acyltransferase"/>
</dbReference>